<dbReference type="InterPro" id="IPR011419">
    <property type="entry name" value="ATP12_ATP_synth-F1-assembly"/>
</dbReference>
<dbReference type="InterPro" id="IPR023335">
    <property type="entry name" value="ATP12_ortho_dom_sf"/>
</dbReference>
<evidence type="ECO:0000256" key="4">
    <source>
        <dbReference type="ARBA" id="ARBA00023128"/>
    </source>
</evidence>
<keyword evidence="4" id="KW-0496">Mitochondrion</keyword>
<dbReference type="PANTHER" id="PTHR21013:SF10">
    <property type="entry name" value="ATP SYNTHASE MITOCHONDRIAL F1 COMPLEX ASSEMBLY FACTOR 2"/>
    <property type="match status" value="1"/>
</dbReference>
<dbReference type="GO" id="GO:0005739">
    <property type="term" value="C:mitochondrion"/>
    <property type="evidence" value="ECO:0007669"/>
    <property type="project" value="UniProtKB-SubCell"/>
</dbReference>
<dbReference type="OrthoDB" id="5673at2759"/>
<dbReference type="Proteomes" id="UP000789342">
    <property type="component" value="Unassembled WGS sequence"/>
</dbReference>
<keyword evidence="3" id="KW-0809">Transit peptide</keyword>
<keyword evidence="5" id="KW-0143">Chaperone</keyword>
<dbReference type="Gene3D" id="1.10.3580.10">
    <property type="entry name" value="ATP12 ATPase"/>
    <property type="match status" value="1"/>
</dbReference>
<evidence type="ECO:0000313" key="7">
    <source>
        <dbReference type="Proteomes" id="UP000789342"/>
    </source>
</evidence>
<dbReference type="AlphaFoldDB" id="A0A9N8VFE1"/>
<accession>A0A9N8VFE1</accession>
<evidence type="ECO:0000256" key="2">
    <source>
        <dbReference type="ARBA" id="ARBA00008231"/>
    </source>
</evidence>
<name>A0A9N8VFE1_9GLOM</name>
<keyword evidence="7" id="KW-1185">Reference proteome</keyword>
<comment type="similarity">
    <text evidence="2">Belongs to the ATP12 family.</text>
</comment>
<organism evidence="6 7">
    <name type="scientific">Acaulospora morrowiae</name>
    <dbReference type="NCBI Taxonomy" id="94023"/>
    <lineage>
        <taxon>Eukaryota</taxon>
        <taxon>Fungi</taxon>
        <taxon>Fungi incertae sedis</taxon>
        <taxon>Mucoromycota</taxon>
        <taxon>Glomeromycotina</taxon>
        <taxon>Glomeromycetes</taxon>
        <taxon>Diversisporales</taxon>
        <taxon>Acaulosporaceae</taxon>
        <taxon>Acaulospora</taxon>
    </lineage>
</organism>
<dbReference type="InterPro" id="IPR042272">
    <property type="entry name" value="ATP12_ATP_synth-F1-assembly_N"/>
</dbReference>
<reference evidence="6" key="1">
    <citation type="submission" date="2021-06" db="EMBL/GenBank/DDBJ databases">
        <authorList>
            <person name="Kallberg Y."/>
            <person name="Tangrot J."/>
            <person name="Rosling A."/>
        </authorList>
    </citation>
    <scope>NUCLEOTIDE SEQUENCE</scope>
    <source>
        <strain evidence="6">CL551</strain>
    </source>
</reference>
<evidence type="ECO:0000256" key="5">
    <source>
        <dbReference type="ARBA" id="ARBA00023186"/>
    </source>
</evidence>
<evidence type="ECO:0000256" key="3">
    <source>
        <dbReference type="ARBA" id="ARBA00022946"/>
    </source>
</evidence>
<dbReference type="Pfam" id="PF07542">
    <property type="entry name" value="ATP12"/>
    <property type="match status" value="1"/>
</dbReference>
<comment type="subcellular location">
    <subcellularLocation>
        <location evidence="1">Mitochondrion</location>
    </subcellularLocation>
</comment>
<proteinExistence type="inferred from homology"/>
<sequence>MNFSRLSVILRNSSNVSTIRSPKIQTSLLHVGIPRESQNVTKNNTYQIALDKHTLKTPAGAPLITSNKHLAALIAGEWESQKTLLKQHSLPLTSLVARSIDTFEKNPSERQEVITRLLRYLDTDTVCYQEIYPDILVILQRQYWDPIVDWVKKCYGVDIKITNNIIGIQPPETKDRLKAVVERFDDLKLSAFERATMISKSFLIGLGLVERKLTVEEAFKASQVEIISQTMHWGEIEDGCIKRDSLLTPHSETK</sequence>
<dbReference type="SUPFAM" id="SSF160909">
    <property type="entry name" value="ATP12-like"/>
    <property type="match status" value="1"/>
</dbReference>
<dbReference type="Gene3D" id="3.30.2180.10">
    <property type="entry name" value="ATP12-like"/>
    <property type="match status" value="1"/>
</dbReference>
<evidence type="ECO:0000313" key="6">
    <source>
        <dbReference type="EMBL" id="CAG8449163.1"/>
    </source>
</evidence>
<dbReference type="PANTHER" id="PTHR21013">
    <property type="entry name" value="ATP SYNTHASE MITOCHONDRIAL F1 COMPLEX ASSEMBLY FACTOR 2/ATP12 PROTEIN, MITOCHONDRIAL PRECURSOR"/>
    <property type="match status" value="1"/>
</dbReference>
<dbReference type="EMBL" id="CAJVPV010000257">
    <property type="protein sequence ID" value="CAG8449163.1"/>
    <property type="molecule type" value="Genomic_DNA"/>
</dbReference>
<protein>
    <submittedName>
        <fullName evidence="6">16599_t:CDS:1</fullName>
    </submittedName>
</protein>
<comment type="caution">
    <text evidence="6">The sequence shown here is derived from an EMBL/GenBank/DDBJ whole genome shotgun (WGS) entry which is preliminary data.</text>
</comment>
<dbReference type="GO" id="GO:0033615">
    <property type="term" value="P:mitochondrial proton-transporting ATP synthase complex assembly"/>
    <property type="evidence" value="ECO:0007669"/>
    <property type="project" value="TreeGrafter"/>
</dbReference>
<gene>
    <name evidence="6" type="ORF">AMORRO_LOCUS811</name>
</gene>
<evidence type="ECO:0000256" key="1">
    <source>
        <dbReference type="ARBA" id="ARBA00004173"/>
    </source>
</evidence>